<organism evidence="1 2">
    <name type="scientific">Carnegiea gigantea</name>
    <dbReference type="NCBI Taxonomy" id="171969"/>
    <lineage>
        <taxon>Eukaryota</taxon>
        <taxon>Viridiplantae</taxon>
        <taxon>Streptophyta</taxon>
        <taxon>Embryophyta</taxon>
        <taxon>Tracheophyta</taxon>
        <taxon>Spermatophyta</taxon>
        <taxon>Magnoliopsida</taxon>
        <taxon>eudicotyledons</taxon>
        <taxon>Gunneridae</taxon>
        <taxon>Pentapetalae</taxon>
        <taxon>Caryophyllales</taxon>
        <taxon>Cactineae</taxon>
        <taxon>Cactaceae</taxon>
        <taxon>Cactoideae</taxon>
        <taxon>Echinocereeae</taxon>
        <taxon>Carnegiea</taxon>
    </lineage>
</organism>
<proteinExistence type="predicted"/>
<name>A0A9Q1K706_9CARY</name>
<evidence type="ECO:0008006" key="3">
    <source>
        <dbReference type="Google" id="ProtNLM"/>
    </source>
</evidence>
<protein>
    <recommendedName>
        <fullName evidence="3">PLAT domain-containing protein</fullName>
    </recommendedName>
</protein>
<dbReference type="OrthoDB" id="632984at2759"/>
<dbReference type="Gene3D" id="2.60.60.20">
    <property type="entry name" value="PLAT/LH2 domain"/>
    <property type="match status" value="1"/>
</dbReference>
<evidence type="ECO:0000313" key="2">
    <source>
        <dbReference type="Proteomes" id="UP001153076"/>
    </source>
</evidence>
<gene>
    <name evidence="1" type="ORF">Cgig2_027620</name>
</gene>
<evidence type="ECO:0000313" key="1">
    <source>
        <dbReference type="EMBL" id="KAJ8437545.1"/>
    </source>
</evidence>
<dbReference type="SUPFAM" id="SSF49723">
    <property type="entry name" value="Lipase/lipooxygenase domain (PLAT/LH2 domain)"/>
    <property type="match status" value="1"/>
</dbReference>
<dbReference type="Proteomes" id="UP001153076">
    <property type="component" value="Unassembled WGS sequence"/>
</dbReference>
<dbReference type="InterPro" id="IPR036392">
    <property type="entry name" value="PLAT/LH2_dom_sf"/>
</dbReference>
<sequence length="156" mass="16937">MGMKASHGQGCTYRVEVKTGDLDWAGIGCGTVRLDLCATSNSCFLIVPDLASYGTLPPPYFRRRNLDVFTFPVSQPCQRACRIIITLNPGSCRPGWYLDYVNVQAFDGDVLKFGEHIDVHQWLAICSKLQVAGNQCPTNAAPAQLASVLSLQSAVA</sequence>
<accession>A0A9Q1K706</accession>
<dbReference type="AlphaFoldDB" id="A0A9Q1K706"/>
<reference evidence="1" key="1">
    <citation type="submission" date="2022-04" db="EMBL/GenBank/DDBJ databases">
        <title>Carnegiea gigantea Genome sequencing and assembly v2.</title>
        <authorList>
            <person name="Copetti D."/>
            <person name="Sanderson M.J."/>
            <person name="Burquez A."/>
            <person name="Wojciechowski M.F."/>
        </authorList>
    </citation>
    <scope>NUCLEOTIDE SEQUENCE</scope>
    <source>
        <strain evidence="1">SGP5-SGP5p</strain>
        <tissue evidence="1">Aerial part</tissue>
    </source>
</reference>
<dbReference type="EMBL" id="JAKOGI010000296">
    <property type="protein sequence ID" value="KAJ8437545.1"/>
    <property type="molecule type" value="Genomic_DNA"/>
</dbReference>
<comment type="caution">
    <text evidence="1">The sequence shown here is derived from an EMBL/GenBank/DDBJ whole genome shotgun (WGS) entry which is preliminary data.</text>
</comment>
<keyword evidence="2" id="KW-1185">Reference proteome</keyword>